<protein>
    <submittedName>
        <fullName evidence="1">Uncharacterized protein</fullName>
    </submittedName>
</protein>
<evidence type="ECO:0000313" key="1">
    <source>
        <dbReference type="EMBL" id="CAI5774327.1"/>
    </source>
</evidence>
<accession>A0AA35KBG4</accession>
<proteinExistence type="predicted"/>
<reference evidence="1" key="1">
    <citation type="submission" date="2022-12" db="EMBL/GenBank/DDBJ databases">
        <authorList>
            <person name="Alioto T."/>
            <person name="Alioto T."/>
            <person name="Gomez Garrido J."/>
        </authorList>
    </citation>
    <scope>NUCLEOTIDE SEQUENCE</scope>
</reference>
<sequence>MEAATGRTPEAPSAVCQIYASLQSSRNFPQPEEVKRDSTLPWAPSCKLTAKLRLDSPLLADRSTSTEQSCVA</sequence>
<dbReference type="EMBL" id="OX395130">
    <property type="protein sequence ID" value="CAI5774327.1"/>
    <property type="molecule type" value="Genomic_DNA"/>
</dbReference>
<dbReference type="AlphaFoldDB" id="A0AA35KBG4"/>
<evidence type="ECO:0000313" key="2">
    <source>
        <dbReference type="Proteomes" id="UP001178461"/>
    </source>
</evidence>
<keyword evidence="2" id="KW-1185">Reference proteome</keyword>
<dbReference type="Proteomes" id="UP001178461">
    <property type="component" value="Chromosome 5"/>
</dbReference>
<gene>
    <name evidence="1" type="ORF">PODLI_1B031145</name>
</gene>
<name>A0AA35KBG4_9SAUR</name>
<organism evidence="1 2">
    <name type="scientific">Podarcis lilfordi</name>
    <name type="common">Lilford's wall lizard</name>
    <dbReference type="NCBI Taxonomy" id="74358"/>
    <lineage>
        <taxon>Eukaryota</taxon>
        <taxon>Metazoa</taxon>
        <taxon>Chordata</taxon>
        <taxon>Craniata</taxon>
        <taxon>Vertebrata</taxon>
        <taxon>Euteleostomi</taxon>
        <taxon>Lepidosauria</taxon>
        <taxon>Squamata</taxon>
        <taxon>Bifurcata</taxon>
        <taxon>Unidentata</taxon>
        <taxon>Episquamata</taxon>
        <taxon>Laterata</taxon>
        <taxon>Lacertibaenia</taxon>
        <taxon>Lacertidae</taxon>
        <taxon>Podarcis</taxon>
    </lineage>
</organism>